<evidence type="ECO:0000313" key="5">
    <source>
        <dbReference type="Proteomes" id="UP000014760"/>
    </source>
</evidence>
<evidence type="ECO:0000313" key="4">
    <source>
        <dbReference type="EnsemblMetazoa" id="CapteP194106"/>
    </source>
</evidence>
<reference evidence="3 5" key="2">
    <citation type="journal article" date="2013" name="Nature">
        <title>Insights into bilaterian evolution from three spiralian genomes.</title>
        <authorList>
            <person name="Simakov O."/>
            <person name="Marletaz F."/>
            <person name="Cho S.J."/>
            <person name="Edsinger-Gonzales E."/>
            <person name="Havlak P."/>
            <person name="Hellsten U."/>
            <person name="Kuo D.H."/>
            <person name="Larsson T."/>
            <person name="Lv J."/>
            <person name="Arendt D."/>
            <person name="Savage R."/>
            <person name="Osoegawa K."/>
            <person name="de Jong P."/>
            <person name="Grimwood J."/>
            <person name="Chapman J.A."/>
            <person name="Shapiro H."/>
            <person name="Aerts A."/>
            <person name="Otillar R.P."/>
            <person name="Terry A.Y."/>
            <person name="Boore J.L."/>
            <person name="Grigoriev I.V."/>
            <person name="Lindberg D.R."/>
            <person name="Seaver E.C."/>
            <person name="Weisblat D.A."/>
            <person name="Putnam N.H."/>
            <person name="Rokhsar D.S."/>
        </authorList>
    </citation>
    <scope>NUCLEOTIDE SEQUENCE</scope>
    <source>
        <strain evidence="3 5">I ESC-2004</strain>
    </source>
</reference>
<dbReference type="EnsemblMetazoa" id="CapteT194106">
    <property type="protein sequence ID" value="CapteP194106"/>
    <property type="gene ID" value="CapteG194106"/>
</dbReference>
<dbReference type="PROSITE" id="PS50948">
    <property type="entry name" value="PAN"/>
    <property type="match status" value="1"/>
</dbReference>
<gene>
    <name evidence="3" type="ORF">CAPTEDRAFT_194106</name>
</gene>
<dbReference type="EMBL" id="KB305580">
    <property type="protein sequence ID" value="ELU00912.1"/>
    <property type="molecule type" value="Genomic_DNA"/>
</dbReference>
<accession>R7UCC3</accession>
<dbReference type="PROSITE" id="PS50092">
    <property type="entry name" value="TSP1"/>
    <property type="match status" value="1"/>
</dbReference>
<reference evidence="5" key="1">
    <citation type="submission" date="2012-12" db="EMBL/GenBank/DDBJ databases">
        <authorList>
            <person name="Hellsten U."/>
            <person name="Grimwood J."/>
            <person name="Chapman J.A."/>
            <person name="Shapiro H."/>
            <person name="Aerts A."/>
            <person name="Otillar R.P."/>
            <person name="Terry A.Y."/>
            <person name="Boore J.L."/>
            <person name="Simakov O."/>
            <person name="Marletaz F."/>
            <person name="Cho S.-J."/>
            <person name="Edsinger-Gonzales E."/>
            <person name="Havlak P."/>
            <person name="Kuo D.-H."/>
            <person name="Larsson T."/>
            <person name="Lv J."/>
            <person name="Arendt D."/>
            <person name="Savage R."/>
            <person name="Osoegawa K."/>
            <person name="de Jong P."/>
            <person name="Lindberg D.R."/>
            <person name="Seaver E.C."/>
            <person name="Weisblat D.A."/>
            <person name="Putnam N.H."/>
            <person name="Grigoriev I.V."/>
            <person name="Rokhsar D.S."/>
        </authorList>
    </citation>
    <scope>NUCLEOTIDE SEQUENCE</scope>
    <source>
        <strain evidence="5">I ESC-2004</strain>
    </source>
</reference>
<feature type="compositionally biased region" description="Gly residues" evidence="1">
    <location>
        <begin position="69"/>
        <end position="85"/>
    </location>
</feature>
<dbReference type="Gene3D" id="2.20.100.10">
    <property type="entry name" value="Thrombospondin type-1 (TSP1) repeat"/>
    <property type="match status" value="1"/>
</dbReference>
<dbReference type="Gene3D" id="3.50.4.10">
    <property type="entry name" value="Hepatocyte Growth Factor"/>
    <property type="match status" value="1"/>
</dbReference>
<evidence type="ECO:0000313" key="3">
    <source>
        <dbReference type="EMBL" id="ELU00912.1"/>
    </source>
</evidence>
<name>R7UCC3_CAPTE</name>
<evidence type="ECO:0000259" key="2">
    <source>
        <dbReference type="PROSITE" id="PS50948"/>
    </source>
</evidence>
<dbReference type="SUPFAM" id="SSF82895">
    <property type="entry name" value="TSP-1 type 1 repeat"/>
    <property type="match status" value="1"/>
</dbReference>
<dbReference type="EMBL" id="AMQN01009509">
    <property type="status" value="NOT_ANNOTATED_CDS"/>
    <property type="molecule type" value="Genomic_DNA"/>
</dbReference>
<dbReference type="OrthoDB" id="446173at2759"/>
<dbReference type="Pfam" id="PF00024">
    <property type="entry name" value="PAN_1"/>
    <property type="match status" value="1"/>
</dbReference>
<organism evidence="3">
    <name type="scientific">Capitella teleta</name>
    <name type="common">Polychaete worm</name>
    <dbReference type="NCBI Taxonomy" id="283909"/>
    <lineage>
        <taxon>Eukaryota</taxon>
        <taxon>Metazoa</taxon>
        <taxon>Spiralia</taxon>
        <taxon>Lophotrochozoa</taxon>
        <taxon>Annelida</taxon>
        <taxon>Polychaeta</taxon>
        <taxon>Sedentaria</taxon>
        <taxon>Scolecida</taxon>
        <taxon>Capitellidae</taxon>
        <taxon>Capitella</taxon>
    </lineage>
</organism>
<dbReference type="HOGENOM" id="CLU_814435_0_0_1"/>
<feature type="region of interest" description="Disordered" evidence="1">
    <location>
        <begin position="69"/>
        <end position="96"/>
    </location>
</feature>
<dbReference type="Pfam" id="PF00090">
    <property type="entry name" value="TSP_1"/>
    <property type="match status" value="1"/>
</dbReference>
<dbReference type="AlphaFoldDB" id="R7UCC3"/>
<feature type="domain" description="Apple" evidence="2">
    <location>
        <begin position="156"/>
        <end position="228"/>
    </location>
</feature>
<sequence>MYLYYTVKCIYLTGSEWQVMNACHKVVALLAHASLDLSPTQLQVFPQGAPGGGSASAIVPGTGCGVRSGGGGGGGGSGSGSGGSSSIGWTSSDASDPASGRFSGELLAILAVRQQAANRNRRQSTIQYGGSDRCRKLPSHFRSPSHYLLFDALDQCYYDGPHKGKVVKDHNIADIHADNAEACIPLCSENPLCKGFEYVLSRCYLNDVTLVEVALTDLWGAVHYSRFCTDYAIEFEECTPDVDGIWTEWMAWSSCSASCDAGTKRRIRTCEGRSGNGRSCPEMTNKMISALKLNVTKCALSMAVYRIEIHAWDLSIKVAYNKNPHTHTHNAICTYNVDLHP</sequence>
<dbReference type="InterPro" id="IPR000884">
    <property type="entry name" value="TSP1_rpt"/>
</dbReference>
<keyword evidence="5" id="KW-1185">Reference proteome</keyword>
<evidence type="ECO:0000256" key="1">
    <source>
        <dbReference type="SAM" id="MobiDB-lite"/>
    </source>
</evidence>
<reference evidence="4" key="3">
    <citation type="submission" date="2015-06" db="UniProtKB">
        <authorList>
            <consortium name="EnsemblMetazoa"/>
        </authorList>
    </citation>
    <scope>IDENTIFICATION</scope>
</reference>
<dbReference type="EMBL" id="AMQN01009510">
    <property type="status" value="NOT_ANNOTATED_CDS"/>
    <property type="molecule type" value="Genomic_DNA"/>
</dbReference>
<dbReference type="InterPro" id="IPR036383">
    <property type="entry name" value="TSP1_rpt_sf"/>
</dbReference>
<dbReference type="Proteomes" id="UP000014760">
    <property type="component" value="Unassembled WGS sequence"/>
</dbReference>
<dbReference type="InterPro" id="IPR003609">
    <property type="entry name" value="Pan_app"/>
</dbReference>
<proteinExistence type="predicted"/>
<protein>
    <recommendedName>
        <fullName evidence="2">Apple domain-containing protein</fullName>
    </recommendedName>
</protein>
<dbReference type="SMART" id="SM00209">
    <property type="entry name" value="TSP1"/>
    <property type="match status" value="1"/>
</dbReference>